<evidence type="ECO:0000313" key="3">
    <source>
        <dbReference type="Proteomes" id="UP000762676"/>
    </source>
</evidence>
<name>A0AAV4HYF8_9GAST</name>
<accession>A0AAV4HYF8</accession>
<dbReference type="Proteomes" id="UP000762676">
    <property type="component" value="Unassembled WGS sequence"/>
</dbReference>
<gene>
    <name evidence="2" type="ORF">ElyMa_004607400</name>
</gene>
<dbReference type="AlphaFoldDB" id="A0AAV4HYF8"/>
<evidence type="ECO:0000313" key="2">
    <source>
        <dbReference type="EMBL" id="GFS02461.1"/>
    </source>
</evidence>
<feature type="region of interest" description="Disordered" evidence="1">
    <location>
        <begin position="51"/>
        <end position="88"/>
    </location>
</feature>
<sequence>MPETYPQDLLVKHYLKRRPKRKNRAGAVKHHKLREKMEMVEACIQQATRIPDKASFTVDPSGTKKQRTTEGDMEEDGGEGPERKRSLL</sequence>
<comment type="caution">
    <text evidence="2">The sequence shown here is derived from an EMBL/GenBank/DDBJ whole genome shotgun (WGS) entry which is preliminary data.</text>
</comment>
<keyword evidence="3" id="KW-1185">Reference proteome</keyword>
<protein>
    <submittedName>
        <fullName evidence="2">Uncharacterized protein</fullName>
    </submittedName>
</protein>
<dbReference type="EMBL" id="BMAT01009245">
    <property type="protein sequence ID" value="GFS02461.1"/>
    <property type="molecule type" value="Genomic_DNA"/>
</dbReference>
<organism evidence="2 3">
    <name type="scientific">Elysia marginata</name>
    <dbReference type="NCBI Taxonomy" id="1093978"/>
    <lineage>
        <taxon>Eukaryota</taxon>
        <taxon>Metazoa</taxon>
        <taxon>Spiralia</taxon>
        <taxon>Lophotrochozoa</taxon>
        <taxon>Mollusca</taxon>
        <taxon>Gastropoda</taxon>
        <taxon>Heterobranchia</taxon>
        <taxon>Euthyneura</taxon>
        <taxon>Panpulmonata</taxon>
        <taxon>Sacoglossa</taxon>
        <taxon>Placobranchoidea</taxon>
        <taxon>Plakobranchidae</taxon>
        <taxon>Elysia</taxon>
    </lineage>
</organism>
<proteinExistence type="predicted"/>
<evidence type="ECO:0000256" key="1">
    <source>
        <dbReference type="SAM" id="MobiDB-lite"/>
    </source>
</evidence>
<reference evidence="2 3" key="1">
    <citation type="journal article" date="2021" name="Elife">
        <title>Chloroplast acquisition without the gene transfer in kleptoplastic sea slugs, Plakobranchus ocellatus.</title>
        <authorList>
            <person name="Maeda T."/>
            <person name="Takahashi S."/>
            <person name="Yoshida T."/>
            <person name="Shimamura S."/>
            <person name="Takaki Y."/>
            <person name="Nagai Y."/>
            <person name="Toyoda A."/>
            <person name="Suzuki Y."/>
            <person name="Arimoto A."/>
            <person name="Ishii H."/>
            <person name="Satoh N."/>
            <person name="Nishiyama T."/>
            <person name="Hasebe M."/>
            <person name="Maruyama T."/>
            <person name="Minagawa J."/>
            <person name="Obokata J."/>
            <person name="Shigenobu S."/>
        </authorList>
    </citation>
    <scope>NUCLEOTIDE SEQUENCE [LARGE SCALE GENOMIC DNA]</scope>
</reference>